<dbReference type="SUPFAM" id="SSF101576">
    <property type="entry name" value="Supernatant protein factor (SPF), C-terminal domain"/>
    <property type="match status" value="1"/>
</dbReference>
<dbReference type="Gene3D" id="2.60.120.680">
    <property type="entry name" value="GOLD domain"/>
    <property type="match status" value="1"/>
</dbReference>
<dbReference type="OrthoDB" id="30289at2759"/>
<dbReference type="InterPro" id="IPR011074">
    <property type="entry name" value="CRAL/TRIO_N_dom"/>
</dbReference>
<dbReference type="EMBL" id="JACEEZ010004786">
    <property type="protein sequence ID" value="KAG0726148.1"/>
    <property type="molecule type" value="Genomic_DNA"/>
</dbReference>
<dbReference type="SUPFAM" id="SSF46938">
    <property type="entry name" value="CRAL/TRIO N-terminal domain"/>
    <property type="match status" value="1"/>
</dbReference>
<sequence>MMVVVVVVVVLLMVVVVMVVVVVVVVVVMVVMVVVVVVVVVVVMVVVLLLLVVVVVVVVMTMMVVVMVVVVVTDGCINENQTTAATWLMGVPVRANNVPPPVGSHHHHHHRVLSPGPVITVAQVLPGDEGLATPAAGVWGARIHRFRRGCSKALFGLDRLELFVTHEVPDPGALLLLLLLLGVLLLLLLLGGGSEGPHTALPWGRSGDLTVQAYVRRFPKCDMIPIMAGTDVLKETTSKDGAIQQVSRRCKLHVEAPYLLKKIMGVEYIHFVQTNTLDRRNRTLTIEAYNESFSARVVIIEQCRYTVHPENSDWTCFEQTATLDIKSFFGFESTVEKIAMKQYSQNISKGKEIIEYFIQELKKENLTYIPRWEEPCPEQSLEEKRSKVEGEAESSSEEVEKRDRTSSTPSTGSREMQLGASATNILSIDSVNISEGGGMLATKNEYNKRCHDGRVAEEVLDNSRVDRENNKLDADYIKRCLGDLAPLQESRLIQLKKWVAELQKGKVPSDTCLLRFLRARDFNIEKAREMLSHSLIWRKKNQVDKMMSEYQVPQVVDEYFPGGWHHQDKESRPLYLLRLGQMDVKGLVKSVGEEGLLKHTLHICEEGLRLTEEATVTHGRPITTWTLLVDLEGLNMRHLWRPGIRTLLKIIEIVEANYPETMSCVLIIRAPRVFPILWTLVSTFIDDNTRSKFLFYGGNDYQGSGGLVDYMPKENIPCFLGGECKTVVNEAGLVPKSMYLPGEEMDGTRQHLPLSDQSIYRSVSLGRGQVHEMVLLIEQPGSVVCWDFDVMKNDVSFSVLRTKVPITHRPEPQSPTGAMGVIDAVMGSDEQHRSVIEKGWREGHEYFRVEPQLICHDGESIQGSHVTSHMGTYILQWRYQESSQHTSPLDIIDSITAPKAKIMYYYETLKSADYRGSMTSLQSCQSGFSSLSSNTNKSTNSSCPSR</sequence>
<gene>
    <name evidence="6" type="primary">SEC14L1</name>
    <name evidence="6" type="ORF">GWK47_037163</name>
</gene>
<feature type="transmembrane region" description="Helical" evidence="2">
    <location>
        <begin position="7"/>
        <end position="40"/>
    </location>
</feature>
<dbReference type="PROSITE" id="PS50191">
    <property type="entry name" value="CRAL_TRIO"/>
    <property type="match status" value="1"/>
</dbReference>
<dbReference type="SMART" id="SM01100">
    <property type="entry name" value="CRAL_TRIO_N"/>
    <property type="match status" value="1"/>
</dbReference>
<dbReference type="PANTHER" id="PTHR23324">
    <property type="entry name" value="SEC14 RELATED PROTEIN"/>
    <property type="match status" value="1"/>
</dbReference>
<dbReference type="Pfam" id="PF00650">
    <property type="entry name" value="CRAL_TRIO"/>
    <property type="match status" value="1"/>
</dbReference>
<feature type="domain" description="PRELI/MSF1" evidence="5">
    <location>
        <begin position="194"/>
        <end position="366"/>
    </location>
</feature>
<feature type="compositionally biased region" description="Basic and acidic residues" evidence="1">
    <location>
        <begin position="381"/>
        <end position="390"/>
    </location>
</feature>
<feature type="transmembrane region" description="Helical" evidence="2">
    <location>
        <begin position="173"/>
        <end position="192"/>
    </location>
</feature>
<feature type="domain" description="CRAL-TRIO" evidence="3">
    <location>
        <begin position="552"/>
        <end position="728"/>
    </location>
</feature>
<dbReference type="InterPro" id="IPR036598">
    <property type="entry name" value="GOLD_dom_sf"/>
</dbReference>
<keyword evidence="2" id="KW-1133">Transmembrane helix</keyword>
<dbReference type="CDD" id="cd00170">
    <property type="entry name" value="SEC14"/>
    <property type="match status" value="1"/>
</dbReference>
<reference evidence="6" key="1">
    <citation type="submission" date="2020-07" db="EMBL/GenBank/DDBJ databases">
        <title>The High-quality genome of the commercially important snow crab, Chionoecetes opilio.</title>
        <authorList>
            <person name="Jeong J.-H."/>
            <person name="Ryu S."/>
        </authorList>
    </citation>
    <scope>NUCLEOTIDE SEQUENCE</scope>
    <source>
        <strain evidence="6">MADBK_172401_WGS</strain>
        <tissue evidence="6">Digestive gland</tissue>
    </source>
</reference>
<dbReference type="AlphaFoldDB" id="A0A8J4YGL6"/>
<protein>
    <submittedName>
        <fullName evidence="6">SEC14-like protein 1</fullName>
    </submittedName>
</protein>
<keyword evidence="2" id="KW-0472">Membrane</keyword>
<dbReference type="SMART" id="SM00516">
    <property type="entry name" value="SEC14"/>
    <property type="match status" value="1"/>
</dbReference>
<feature type="region of interest" description="Disordered" evidence="1">
    <location>
        <begin position="379"/>
        <end position="419"/>
    </location>
</feature>
<evidence type="ECO:0000259" key="4">
    <source>
        <dbReference type="PROSITE" id="PS50866"/>
    </source>
</evidence>
<dbReference type="Proteomes" id="UP000770661">
    <property type="component" value="Unassembled WGS sequence"/>
</dbReference>
<dbReference type="PROSITE" id="PS50904">
    <property type="entry name" value="PRELI_MSF1"/>
    <property type="match status" value="1"/>
</dbReference>
<dbReference type="InterPro" id="IPR051064">
    <property type="entry name" value="SEC14/CRAL-TRIO_domain"/>
</dbReference>
<dbReference type="Pfam" id="PF04707">
    <property type="entry name" value="PRELI"/>
    <property type="match status" value="1"/>
</dbReference>
<keyword evidence="2" id="KW-0812">Transmembrane</keyword>
<feature type="compositionally biased region" description="Polar residues" evidence="1">
    <location>
        <begin position="406"/>
        <end position="419"/>
    </location>
</feature>
<dbReference type="Pfam" id="PF03765">
    <property type="entry name" value="CRAL_TRIO_N"/>
    <property type="match status" value="1"/>
</dbReference>
<name>A0A8J4YGL6_CHIOP</name>
<evidence type="ECO:0000313" key="6">
    <source>
        <dbReference type="EMBL" id="KAG0726148.1"/>
    </source>
</evidence>
<dbReference type="InterPro" id="IPR036865">
    <property type="entry name" value="CRAL-TRIO_dom_sf"/>
</dbReference>
<evidence type="ECO:0000259" key="3">
    <source>
        <dbReference type="PROSITE" id="PS50191"/>
    </source>
</evidence>
<evidence type="ECO:0000256" key="2">
    <source>
        <dbReference type="SAM" id="Phobius"/>
    </source>
</evidence>
<evidence type="ECO:0000259" key="5">
    <source>
        <dbReference type="PROSITE" id="PS50904"/>
    </source>
</evidence>
<feature type="region of interest" description="Disordered" evidence="1">
    <location>
        <begin position="927"/>
        <end position="946"/>
    </location>
</feature>
<evidence type="ECO:0000256" key="1">
    <source>
        <dbReference type="SAM" id="MobiDB-lite"/>
    </source>
</evidence>
<proteinExistence type="predicted"/>
<organism evidence="6 7">
    <name type="scientific">Chionoecetes opilio</name>
    <name type="common">Atlantic snow crab</name>
    <name type="synonym">Cancer opilio</name>
    <dbReference type="NCBI Taxonomy" id="41210"/>
    <lineage>
        <taxon>Eukaryota</taxon>
        <taxon>Metazoa</taxon>
        <taxon>Ecdysozoa</taxon>
        <taxon>Arthropoda</taxon>
        <taxon>Crustacea</taxon>
        <taxon>Multicrustacea</taxon>
        <taxon>Malacostraca</taxon>
        <taxon>Eumalacostraca</taxon>
        <taxon>Eucarida</taxon>
        <taxon>Decapoda</taxon>
        <taxon>Pleocyemata</taxon>
        <taxon>Brachyura</taxon>
        <taxon>Eubrachyura</taxon>
        <taxon>Majoidea</taxon>
        <taxon>Majidae</taxon>
        <taxon>Chionoecetes</taxon>
    </lineage>
</organism>
<comment type="caution">
    <text evidence="6">The sequence shown here is derived from an EMBL/GenBank/DDBJ whole genome shotgun (WGS) entry which is preliminary data.</text>
</comment>
<dbReference type="InterPro" id="IPR036273">
    <property type="entry name" value="CRAL/TRIO_N_dom_sf"/>
</dbReference>
<dbReference type="SUPFAM" id="SSF52087">
    <property type="entry name" value="CRAL/TRIO domain"/>
    <property type="match status" value="1"/>
</dbReference>
<dbReference type="InterPro" id="IPR006797">
    <property type="entry name" value="PRELI/MSF1_dom"/>
</dbReference>
<dbReference type="GO" id="GO:0005737">
    <property type="term" value="C:cytoplasm"/>
    <property type="evidence" value="ECO:0007669"/>
    <property type="project" value="TreeGrafter"/>
</dbReference>
<feature type="domain" description="GOLD" evidence="4">
    <location>
        <begin position="756"/>
        <end position="908"/>
    </location>
</feature>
<dbReference type="InterPro" id="IPR009038">
    <property type="entry name" value="GOLD_dom"/>
</dbReference>
<dbReference type="InterPro" id="IPR001251">
    <property type="entry name" value="CRAL-TRIO_dom"/>
</dbReference>
<dbReference type="PROSITE" id="PS50866">
    <property type="entry name" value="GOLD"/>
    <property type="match status" value="1"/>
</dbReference>
<dbReference type="Gene3D" id="3.40.525.10">
    <property type="entry name" value="CRAL-TRIO lipid binding domain"/>
    <property type="match status" value="1"/>
</dbReference>
<accession>A0A8J4YGL6</accession>
<dbReference type="PANTHER" id="PTHR23324:SF66">
    <property type="entry name" value="PROTEIN REAL-TIME"/>
    <property type="match status" value="1"/>
</dbReference>
<keyword evidence="7" id="KW-1185">Reference proteome</keyword>
<feature type="transmembrane region" description="Helical" evidence="2">
    <location>
        <begin position="46"/>
        <end position="72"/>
    </location>
</feature>
<evidence type="ECO:0000313" key="7">
    <source>
        <dbReference type="Proteomes" id="UP000770661"/>
    </source>
</evidence>